<dbReference type="Proteomes" id="UP000467249">
    <property type="component" value="Chromosome"/>
</dbReference>
<sequence>MAPGTGGYVLGVTETSQRELGDSDSPIEDELEEAFTRMVDEGSQRLHRSWREVLVTGFFGGTEVAMGVLAYLSVLAQTDNPLLAGLAFSIGFLALLLGRSELFTEGFLVPVTTVAAKRAGFGQLLKLWGGTLAANLVGGWVIMALIITALPKLADQTIESASHYATAPLSLQTGALAVLGGMVITLMTRMQHGTDSVPGKIAAAVAGAFLLAGLQLFHSILDSLLIFGALITGDAPFGYLDWLGWFGYTVIGNVVGGLVLVTLLRLLRSKERIKDERREMESATTRPD</sequence>
<dbReference type="KEGG" id="many:MANY_13550"/>
<feature type="transmembrane region" description="Helical" evidence="5">
    <location>
        <begin position="201"/>
        <end position="231"/>
    </location>
</feature>
<proteinExistence type="predicted"/>
<evidence type="ECO:0000256" key="2">
    <source>
        <dbReference type="ARBA" id="ARBA00022692"/>
    </source>
</evidence>
<feature type="transmembrane region" description="Helical" evidence="5">
    <location>
        <begin position="243"/>
        <end position="267"/>
    </location>
</feature>
<organism evidence="6 7">
    <name type="scientific">Mycolicibacterium anyangense</name>
    <dbReference type="NCBI Taxonomy" id="1431246"/>
    <lineage>
        <taxon>Bacteria</taxon>
        <taxon>Bacillati</taxon>
        <taxon>Actinomycetota</taxon>
        <taxon>Actinomycetes</taxon>
        <taxon>Mycobacteriales</taxon>
        <taxon>Mycobacteriaceae</taxon>
        <taxon>Mycolicibacterium</taxon>
    </lineage>
</organism>
<feature type="transmembrane region" description="Helical" evidence="5">
    <location>
        <begin position="169"/>
        <end position="189"/>
    </location>
</feature>
<feature type="transmembrane region" description="Helical" evidence="5">
    <location>
        <begin position="127"/>
        <end position="149"/>
    </location>
</feature>
<dbReference type="InterPro" id="IPR023271">
    <property type="entry name" value="Aquaporin-like"/>
</dbReference>
<gene>
    <name evidence="6" type="ORF">MANY_13550</name>
</gene>
<keyword evidence="7" id="KW-1185">Reference proteome</keyword>
<dbReference type="GO" id="GO:0015499">
    <property type="term" value="F:formate transmembrane transporter activity"/>
    <property type="evidence" value="ECO:0007669"/>
    <property type="project" value="TreeGrafter"/>
</dbReference>
<dbReference type="InterPro" id="IPR000292">
    <property type="entry name" value="For/NO2_transpt"/>
</dbReference>
<keyword evidence="2 5" id="KW-0812">Transmembrane</keyword>
<dbReference type="EMBL" id="AP022620">
    <property type="protein sequence ID" value="BBZ76018.1"/>
    <property type="molecule type" value="Genomic_DNA"/>
</dbReference>
<keyword evidence="4 5" id="KW-0472">Membrane</keyword>
<dbReference type="AlphaFoldDB" id="A0A6N4W664"/>
<comment type="subcellular location">
    <subcellularLocation>
        <location evidence="1">Membrane</location>
        <topology evidence="1">Multi-pass membrane protein</topology>
    </subcellularLocation>
</comment>
<evidence type="ECO:0000313" key="6">
    <source>
        <dbReference type="EMBL" id="BBZ76018.1"/>
    </source>
</evidence>
<dbReference type="PANTHER" id="PTHR30520:SF2">
    <property type="entry name" value="INNER MEMBRANE PROTEIN YFDC"/>
    <property type="match status" value="1"/>
</dbReference>
<dbReference type="PANTHER" id="PTHR30520">
    <property type="entry name" value="FORMATE TRANSPORTER-RELATED"/>
    <property type="match status" value="1"/>
</dbReference>
<dbReference type="Pfam" id="PF01226">
    <property type="entry name" value="Form_Nir_trans"/>
    <property type="match status" value="1"/>
</dbReference>
<dbReference type="GO" id="GO:0005886">
    <property type="term" value="C:plasma membrane"/>
    <property type="evidence" value="ECO:0007669"/>
    <property type="project" value="TreeGrafter"/>
</dbReference>
<feature type="transmembrane region" description="Helical" evidence="5">
    <location>
        <begin position="82"/>
        <end position="98"/>
    </location>
</feature>
<reference evidence="6 7" key="1">
    <citation type="journal article" date="2019" name="Emerg. Microbes Infect.">
        <title>Comprehensive subspecies identification of 175 nontuberculous mycobacteria species based on 7547 genomic profiles.</title>
        <authorList>
            <person name="Matsumoto Y."/>
            <person name="Kinjo T."/>
            <person name="Motooka D."/>
            <person name="Nabeya D."/>
            <person name="Jung N."/>
            <person name="Uechi K."/>
            <person name="Horii T."/>
            <person name="Iida T."/>
            <person name="Fujita J."/>
            <person name="Nakamura S."/>
        </authorList>
    </citation>
    <scope>NUCLEOTIDE SEQUENCE [LARGE SCALE GENOMIC DNA]</scope>
    <source>
        <strain evidence="6 7">JCM 30275</strain>
    </source>
</reference>
<accession>A0A6N4W664</accession>
<name>A0A6N4W664_9MYCO</name>
<keyword evidence="3 5" id="KW-1133">Transmembrane helix</keyword>
<dbReference type="Gene3D" id="1.20.1080.10">
    <property type="entry name" value="Glycerol uptake facilitator protein"/>
    <property type="match status" value="1"/>
</dbReference>
<evidence type="ECO:0000256" key="5">
    <source>
        <dbReference type="SAM" id="Phobius"/>
    </source>
</evidence>
<evidence type="ECO:0000256" key="1">
    <source>
        <dbReference type="ARBA" id="ARBA00004141"/>
    </source>
</evidence>
<protein>
    <submittedName>
        <fullName evidence="6">Formate transporter</fullName>
    </submittedName>
</protein>
<evidence type="ECO:0000313" key="7">
    <source>
        <dbReference type="Proteomes" id="UP000467249"/>
    </source>
</evidence>
<evidence type="ECO:0000256" key="3">
    <source>
        <dbReference type="ARBA" id="ARBA00022989"/>
    </source>
</evidence>
<evidence type="ECO:0000256" key="4">
    <source>
        <dbReference type="ARBA" id="ARBA00023136"/>
    </source>
</evidence>
<feature type="transmembrane region" description="Helical" evidence="5">
    <location>
        <begin position="53"/>
        <end position="76"/>
    </location>
</feature>